<accession>A0A4T0NQ13</accession>
<gene>
    <name evidence="2" type="ORF">E3Q10_02616</name>
    <name evidence="1" type="ORF">E3Q22_03072</name>
</gene>
<dbReference type="InterPro" id="IPR032675">
    <property type="entry name" value="LRR_dom_sf"/>
</dbReference>
<dbReference type="Gene3D" id="3.80.10.10">
    <property type="entry name" value="Ribonuclease Inhibitor"/>
    <property type="match status" value="1"/>
</dbReference>
<reference evidence="3 4" key="1">
    <citation type="submission" date="2019-03" db="EMBL/GenBank/DDBJ databases">
        <title>Sequencing 25 genomes of Wallemia mellicola.</title>
        <authorList>
            <person name="Gostincar C."/>
        </authorList>
    </citation>
    <scope>NUCLEOTIDE SEQUENCE [LARGE SCALE GENOMIC DNA]</scope>
    <source>
        <strain evidence="1 4">EXF-6152</strain>
        <strain evidence="2 3">EXF-8738</strain>
    </source>
</reference>
<dbReference type="EMBL" id="SPRO01000028">
    <property type="protein sequence ID" value="TIC29433.1"/>
    <property type="molecule type" value="Genomic_DNA"/>
</dbReference>
<protein>
    <recommendedName>
        <fullName evidence="5">F-box domain-containing protein</fullName>
    </recommendedName>
</protein>
<dbReference type="SUPFAM" id="SSF52047">
    <property type="entry name" value="RNI-like"/>
    <property type="match status" value="1"/>
</dbReference>
<dbReference type="Proteomes" id="UP000310685">
    <property type="component" value="Unassembled WGS sequence"/>
</dbReference>
<sequence length="444" mass="51298">MNNLPIELVYNLIEPLASNHDDLLPTLLINKDFSLESYKLLYSFVAFRPWQRPDKIIQYFDSIETNPRLAHLTRHLEVRSFPRQLNYNEKQLFYQKICTLLSHFKNLEICSWTRAFSLTTDILLILSKLPKLAELELNAGNQLDYDIIFNSDWNTLNTLKIILPNRDIVVPLHRFLLNRGQQLRSLVILAKESSVIDDNYIAAISKSLCNLRQLTLGGFKRVTEKGLSRILLHNNRLRSLCLESLNFSNVSWDIYLPELEHLTITFSTPETISRLLDLTRKSTKFRSFTIYSSGMQSLPYLPEEFITRLLAMHAKSLSTIRIHHVLISQDALVRLSQHCEGLTELVVHLPSIDIALILTCASKWRRLERLHLLGEPSDNDIHATSLLPLAKECKNLTQIGWRSRVWKVVRHGTDISLDLYKQIYIPSVFSVCTILSSDTPTKRV</sequence>
<evidence type="ECO:0000313" key="1">
    <source>
        <dbReference type="EMBL" id="TIB77449.1"/>
    </source>
</evidence>
<name>A0A4T0NQ13_9BASI</name>
<evidence type="ECO:0000313" key="4">
    <source>
        <dbReference type="Proteomes" id="UP000310685"/>
    </source>
</evidence>
<organism evidence="1 4">
    <name type="scientific">Wallemia mellicola</name>
    <dbReference type="NCBI Taxonomy" id="1708541"/>
    <lineage>
        <taxon>Eukaryota</taxon>
        <taxon>Fungi</taxon>
        <taxon>Dikarya</taxon>
        <taxon>Basidiomycota</taxon>
        <taxon>Wallemiomycotina</taxon>
        <taxon>Wallemiomycetes</taxon>
        <taxon>Wallemiales</taxon>
        <taxon>Wallemiaceae</taxon>
        <taxon>Wallemia</taxon>
    </lineage>
</organism>
<dbReference type="AlphaFoldDB" id="A0A4T0NQ13"/>
<dbReference type="Proteomes" id="UP000305647">
    <property type="component" value="Unassembled WGS sequence"/>
</dbReference>
<dbReference type="EMBL" id="SPRC01000034">
    <property type="protein sequence ID" value="TIB77449.1"/>
    <property type="molecule type" value="Genomic_DNA"/>
</dbReference>
<evidence type="ECO:0008006" key="5">
    <source>
        <dbReference type="Google" id="ProtNLM"/>
    </source>
</evidence>
<evidence type="ECO:0000313" key="2">
    <source>
        <dbReference type="EMBL" id="TIC29433.1"/>
    </source>
</evidence>
<comment type="caution">
    <text evidence="1">The sequence shown here is derived from an EMBL/GenBank/DDBJ whole genome shotgun (WGS) entry which is preliminary data.</text>
</comment>
<evidence type="ECO:0000313" key="3">
    <source>
        <dbReference type="Proteomes" id="UP000305647"/>
    </source>
</evidence>
<proteinExistence type="predicted"/>